<feature type="transmembrane region" description="Helical" evidence="1">
    <location>
        <begin position="31"/>
        <end position="48"/>
    </location>
</feature>
<keyword evidence="1" id="KW-0812">Transmembrane</keyword>
<dbReference type="EMBL" id="ABOX02000028">
    <property type="protein sequence ID" value="EEF59392.1"/>
    <property type="molecule type" value="Genomic_DNA"/>
</dbReference>
<proteinExistence type="predicted"/>
<keyword evidence="4" id="KW-1185">Reference proteome</keyword>
<dbReference type="InterPro" id="IPR000620">
    <property type="entry name" value="EamA_dom"/>
</dbReference>
<evidence type="ECO:0000313" key="4">
    <source>
        <dbReference type="Proteomes" id="UP000003688"/>
    </source>
</evidence>
<sequence precursor="true">MFPAFLTTIFFSISVICGSRSAKLIGGTEANFWRLAFATCFLSIWAFSMGKGLSGETFPIFLLSGIIGIGMGDVALFQALPRLGPGMTLLLTRCMAPPLTALIEWLWLGTTLRPMQVFYGSIILVGIVVSLAPGRHLKLSREKFVPGVLFCVFAALGDGVGAVLSRKAYGMIHSKEDFIDGGTAAFQRIIGGLLVAGICLLVVKWRSIKLHINRSDEIDTLPSWEKWRRVLPWILANSLAGQTLGVSCYQWAFQTTPAAIVVSIVATTPLVAMPIIRIIDGERPSRHSIVGGIIAVVGVVGLALLK</sequence>
<organism evidence="3 4">
    <name type="scientific">Pedosphaera parvula (strain Ellin514)</name>
    <dbReference type="NCBI Taxonomy" id="320771"/>
    <lineage>
        <taxon>Bacteria</taxon>
        <taxon>Pseudomonadati</taxon>
        <taxon>Verrucomicrobiota</taxon>
        <taxon>Pedosphaerae</taxon>
        <taxon>Pedosphaerales</taxon>
        <taxon>Pedosphaeraceae</taxon>
        <taxon>Pedosphaera</taxon>
    </lineage>
</organism>
<dbReference type="GO" id="GO:0016020">
    <property type="term" value="C:membrane"/>
    <property type="evidence" value="ECO:0007669"/>
    <property type="project" value="InterPro"/>
</dbReference>
<protein>
    <recommendedName>
        <fullName evidence="2">EamA domain-containing protein</fullName>
    </recommendedName>
</protein>
<feature type="domain" description="EamA" evidence="2">
    <location>
        <begin position="4"/>
        <end position="130"/>
    </location>
</feature>
<dbReference type="InterPro" id="IPR037185">
    <property type="entry name" value="EmrE-like"/>
</dbReference>
<keyword evidence="1" id="KW-0472">Membrane</keyword>
<evidence type="ECO:0000256" key="1">
    <source>
        <dbReference type="SAM" id="Phobius"/>
    </source>
</evidence>
<feature type="transmembrane region" description="Helical" evidence="1">
    <location>
        <begin position="288"/>
        <end position="305"/>
    </location>
</feature>
<accession>B9XL41</accession>
<comment type="caution">
    <text evidence="3">The sequence shown here is derived from an EMBL/GenBank/DDBJ whole genome shotgun (WGS) entry which is preliminary data.</text>
</comment>
<dbReference type="Pfam" id="PF00892">
    <property type="entry name" value="EamA"/>
    <property type="match status" value="2"/>
</dbReference>
<keyword evidence="1" id="KW-1133">Transmembrane helix</keyword>
<dbReference type="Gene3D" id="1.10.3730.20">
    <property type="match status" value="2"/>
</dbReference>
<feature type="domain" description="EamA" evidence="2">
    <location>
        <begin position="146"/>
        <end position="302"/>
    </location>
</feature>
<evidence type="ECO:0000313" key="3">
    <source>
        <dbReference type="EMBL" id="EEF59392.1"/>
    </source>
</evidence>
<dbReference type="OrthoDB" id="186049at2"/>
<dbReference type="SUPFAM" id="SSF103481">
    <property type="entry name" value="Multidrug resistance efflux transporter EmrE"/>
    <property type="match status" value="2"/>
</dbReference>
<dbReference type="AlphaFoldDB" id="B9XL41"/>
<dbReference type="Proteomes" id="UP000003688">
    <property type="component" value="Unassembled WGS sequence"/>
</dbReference>
<name>B9XL41_PEDPL</name>
<evidence type="ECO:0000259" key="2">
    <source>
        <dbReference type="Pfam" id="PF00892"/>
    </source>
</evidence>
<feature type="transmembrane region" description="Helical" evidence="1">
    <location>
        <begin position="144"/>
        <end position="165"/>
    </location>
</feature>
<gene>
    <name evidence="3" type="ORF">Cflav_PD2236</name>
</gene>
<dbReference type="PANTHER" id="PTHR22911:SF137">
    <property type="entry name" value="SOLUTE CARRIER FAMILY 35 MEMBER G2-RELATED"/>
    <property type="match status" value="1"/>
</dbReference>
<dbReference type="STRING" id="320771.Cflav_PD2236"/>
<feature type="transmembrane region" description="Helical" evidence="1">
    <location>
        <begin position="60"/>
        <end position="80"/>
    </location>
</feature>
<dbReference type="PANTHER" id="PTHR22911">
    <property type="entry name" value="ACYL-MALONYL CONDENSING ENZYME-RELATED"/>
    <property type="match status" value="1"/>
</dbReference>
<feature type="transmembrane region" description="Helical" evidence="1">
    <location>
        <begin position="258"/>
        <end position="276"/>
    </location>
</feature>
<reference evidence="3 4" key="1">
    <citation type="journal article" date="2011" name="J. Bacteriol.">
        <title>Genome sequence of 'Pedosphaera parvula' Ellin514, an aerobic Verrucomicrobial isolate from pasture soil.</title>
        <authorList>
            <person name="Kant R."/>
            <person name="van Passel M.W."/>
            <person name="Sangwan P."/>
            <person name="Palva A."/>
            <person name="Lucas S."/>
            <person name="Copeland A."/>
            <person name="Lapidus A."/>
            <person name="Glavina Del Rio T."/>
            <person name="Dalin E."/>
            <person name="Tice H."/>
            <person name="Bruce D."/>
            <person name="Goodwin L."/>
            <person name="Pitluck S."/>
            <person name="Chertkov O."/>
            <person name="Larimer F.W."/>
            <person name="Land M.L."/>
            <person name="Hauser L."/>
            <person name="Brettin T.S."/>
            <person name="Detter J.C."/>
            <person name="Han S."/>
            <person name="de Vos W.M."/>
            <person name="Janssen P.H."/>
            <person name="Smidt H."/>
        </authorList>
    </citation>
    <scope>NUCLEOTIDE SEQUENCE [LARGE SCALE GENOMIC DNA]</scope>
    <source>
        <strain evidence="3 4">Ellin514</strain>
    </source>
</reference>
<feature type="transmembrane region" description="Helical" evidence="1">
    <location>
        <begin position="185"/>
        <end position="205"/>
    </location>
</feature>
<feature type="transmembrane region" description="Helical" evidence="1">
    <location>
        <begin position="115"/>
        <end position="132"/>
    </location>
</feature>